<dbReference type="GO" id="GO:0051028">
    <property type="term" value="P:mRNA transport"/>
    <property type="evidence" value="ECO:0007669"/>
    <property type="project" value="UniProtKB-UniRule"/>
</dbReference>
<keyword evidence="2" id="KW-0653">Protein transport</keyword>
<keyword evidence="2" id="KW-0813">Transport</keyword>
<name>A0A9Q1CCK8_HOLLE</name>
<dbReference type="FunFam" id="3.10.450.50:FF:000005">
    <property type="entry name" value="Nuclear transport factor 2"/>
    <property type="match status" value="1"/>
</dbReference>
<dbReference type="InterPro" id="IPR045875">
    <property type="entry name" value="NTF2"/>
</dbReference>
<keyword evidence="5" id="KW-1185">Reference proteome</keyword>
<evidence type="ECO:0000259" key="3">
    <source>
        <dbReference type="PROSITE" id="PS50177"/>
    </source>
</evidence>
<comment type="function">
    <text evidence="2">Has a role in nuclear-cytoplasmic transport of proteins and mRNAs.</text>
</comment>
<comment type="caution">
    <text evidence="4">The sequence shown here is derived from an EMBL/GenBank/DDBJ whole genome shotgun (WGS) entry which is preliminary data.</text>
</comment>
<dbReference type="InterPro" id="IPR018222">
    <property type="entry name" value="Nuclear_transport_factor_2_euk"/>
</dbReference>
<proteinExistence type="predicted"/>
<dbReference type="InterPro" id="IPR032710">
    <property type="entry name" value="NTF2-like_dom_sf"/>
</dbReference>
<dbReference type="PROSITE" id="PS50177">
    <property type="entry name" value="NTF2_DOMAIN"/>
    <property type="match status" value="1"/>
</dbReference>
<comment type="subcellular location">
    <subcellularLocation>
        <location evidence="2">Cytoplasm</location>
    </subcellularLocation>
    <subcellularLocation>
        <location evidence="2">Nucleus</location>
    </subcellularLocation>
</comment>
<protein>
    <recommendedName>
        <fullName evidence="2">Nuclear transport factor 2</fullName>
        <shortName evidence="2">NTF-2</shortName>
    </recommendedName>
</protein>
<organism evidence="4 5">
    <name type="scientific">Holothuria leucospilota</name>
    <name type="common">Black long sea cucumber</name>
    <name type="synonym">Mertensiothuria leucospilota</name>
    <dbReference type="NCBI Taxonomy" id="206669"/>
    <lineage>
        <taxon>Eukaryota</taxon>
        <taxon>Metazoa</taxon>
        <taxon>Echinodermata</taxon>
        <taxon>Eleutherozoa</taxon>
        <taxon>Echinozoa</taxon>
        <taxon>Holothuroidea</taxon>
        <taxon>Aspidochirotacea</taxon>
        <taxon>Aspidochirotida</taxon>
        <taxon>Holothuriidae</taxon>
        <taxon>Holothuria</taxon>
    </lineage>
</organism>
<keyword evidence="2" id="KW-0539">Nucleus</keyword>
<dbReference type="EMBL" id="JAIZAY010000005">
    <property type="protein sequence ID" value="KAJ8042248.1"/>
    <property type="molecule type" value="Genomic_DNA"/>
</dbReference>
<evidence type="ECO:0000256" key="1">
    <source>
        <dbReference type="ARBA" id="ARBA00022490"/>
    </source>
</evidence>
<sequence length="124" mass="14203">MDPSQIANVFVKQYYDTFDKNRPDVVGLYHPQTCVLTFEGQVCSGKEEIMKKLTSLAFTNIQHVITTVDAQPTYDDMIVVFVVGQLKTDEDNPHSFSQTFVLKKEADNRLYVVNDMFRLSLHHG</sequence>
<dbReference type="Gene3D" id="3.10.450.50">
    <property type="match status" value="1"/>
</dbReference>
<dbReference type="AlphaFoldDB" id="A0A9Q1CCK8"/>
<dbReference type="GO" id="GO:0006606">
    <property type="term" value="P:protein import into nucleus"/>
    <property type="evidence" value="ECO:0007669"/>
    <property type="project" value="UniProtKB-ARBA"/>
</dbReference>
<dbReference type="Pfam" id="PF02136">
    <property type="entry name" value="NTF2"/>
    <property type="match status" value="1"/>
</dbReference>
<dbReference type="InterPro" id="IPR002075">
    <property type="entry name" value="NTF2_dom"/>
</dbReference>
<dbReference type="GO" id="GO:0005635">
    <property type="term" value="C:nuclear envelope"/>
    <property type="evidence" value="ECO:0007669"/>
    <property type="project" value="UniProtKB-ARBA"/>
</dbReference>
<gene>
    <name evidence="4" type="ORF">HOLleu_13258</name>
</gene>
<evidence type="ECO:0000313" key="5">
    <source>
        <dbReference type="Proteomes" id="UP001152320"/>
    </source>
</evidence>
<accession>A0A9Q1CCK8</accession>
<dbReference type="OrthoDB" id="6507044at2759"/>
<dbReference type="CDD" id="cd00780">
    <property type="entry name" value="NTF2"/>
    <property type="match status" value="1"/>
</dbReference>
<feature type="domain" description="NTF2" evidence="3">
    <location>
        <begin position="6"/>
        <end position="119"/>
    </location>
</feature>
<reference evidence="4" key="1">
    <citation type="submission" date="2021-10" db="EMBL/GenBank/DDBJ databases">
        <title>Tropical sea cucumber genome reveals ecological adaptation and Cuvierian tubules defense mechanism.</title>
        <authorList>
            <person name="Chen T."/>
        </authorList>
    </citation>
    <scope>NUCLEOTIDE SEQUENCE</scope>
    <source>
        <strain evidence="4">Nanhai2018</strain>
        <tissue evidence="4">Muscle</tissue>
    </source>
</reference>
<dbReference type="GO" id="GO:0005737">
    <property type="term" value="C:cytoplasm"/>
    <property type="evidence" value="ECO:0007669"/>
    <property type="project" value="UniProtKB-SubCell"/>
</dbReference>
<evidence type="ECO:0000256" key="2">
    <source>
        <dbReference type="RuleBase" id="RU369002"/>
    </source>
</evidence>
<evidence type="ECO:0000313" key="4">
    <source>
        <dbReference type="EMBL" id="KAJ8042248.1"/>
    </source>
</evidence>
<dbReference type="PANTHER" id="PTHR12612">
    <property type="entry name" value="NUCLEAR TRANSPORT FACTOR 2"/>
    <property type="match status" value="1"/>
</dbReference>
<keyword evidence="1 2" id="KW-0963">Cytoplasm</keyword>
<dbReference type="Proteomes" id="UP001152320">
    <property type="component" value="Chromosome 5"/>
</dbReference>
<dbReference type="SUPFAM" id="SSF54427">
    <property type="entry name" value="NTF2-like"/>
    <property type="match status" value="1"/>
</dbReference>